<comment type="caution">
    <text evidence="1">The sequence shown here is derived from an EMBL/GenBank/DDBJ whole genome shotgun (WGS) entry which is preliminary data.</text>
</comment>
<keyword evidence="2" id="KW-1185">Reference proteome</keyword>
<sequence length="146" mass="17126">TSRVEGAHTILKRYLQISVDDLHSVYKKILLLLENQHNKIKELVEKSKTCVPHTYNIPFYARLVTNISLYALKKIHKQFTKASYASYDNPLKPCTSFFHASMGLLCAHMIQEHLANNQLLNLNDIHQHWRINYLLLQNQNVIYCNY</sequence>
<proteinExistence type="predicted"/>
<evidence type="ECO:0000313" key="1">
    <source>
        <dbReference type="EMBL" id="CAG8653325.1"/>
    </source>
</evidence>
<organism evidence="1 2">
    <name type="scientific">Gigaspora margarita</name>
    <dbReference type="NCBI Taxonomy" id="4874"/>
    <lineage>
        <taxon>Eukaryota</taxon>
        <taxon>Fungi</taxon>
        <taxon>Fungi incertae sedis</taxon>
        <taxon>Mucoromycota</taxon>
        <taxon>Glomeromycotina</taxon>
        <taxon>Glomeromycetes</taxon>
        <taxon>Diversisporales</taxon>
        <taxon>Gigasporaceae</taxon>
        <taxon>Gigaspora</taxon>
    </lineage>
</organism>
<protein>
    <submittedName>
        <fullName evidence="1">30988_t:CDS:1</fullName>
    </submittedName>
</protein>
<feature type="non-terminal residue" evidence="1">
    <location>
        <position position="1"/>
    </location>
</feature>
<name>A0ABN7UQJ6_GIGMA</name>
<gene>
    <name evidence="1" type="ORF">GMARGA_LOCUS9473</name>
</gene>
<dbReference type="EMBL" id="CAJVQB010005108">
    <property type="protein sequence ID" value="CAG8653325.1"/>
    <property type="molecule type" value="Genomic_DNA"/>
</dbReference>
<reference evidence="1 2" key="1">
    <citation type="submission" date="2021-06" db="EMBL/GenBank/DDBJ databases">
        <authorList>
            <person name="Kallberg Y."/>
            <person name="Tangrot J."/>
            <person name="Rosling A."/>
        </authorList>
    </citation>
    <scope>NUCLEOTIDE SEQUENCE [LARGE SCALE GENOMIC DNA]</scope>
    <source>
        <strain evidence="1 2">120-4 pot B 10/14</strain>
    </source>
</reference>
<accession>A0ABN7UQJ6</accession>
<evidence type="ECO:0000313" key="2">
    <source>
        <dbReference type="Proteomes" id="UP000789901"/>
    </source>
</evidence>
<dbReference type="Proteomes" id="UP000789901">
    <property type="component" value="Unassembled WGS sequence"/>
</dbReference>